<evidence type="ECO:0000256" key="1">
    <source>
        <dbReference type="SAM" id="MobiDB-lite"/>
    </source>
</evidence>
<sequence>MEKTKTELAHSDGKKTDSSSGKVDGLNAKSTDQPAKAKPAPKSQPYSPLQARTIERGARGPTKMQSTSSTSKPRENRQNNGRNLSRANNSPAVETHTWDREWDSGKLPVENWKMNVPDIGDSAQGSRHFRPLTTHRYGSNPLRRRGVFSMSAARPSATAQFRPLRNPGFFHDDRFDDIVEGVTKNTVPKATSANTSSKSLDKDLPEAVRGKKIAARLSVVNKQNTTNTDSSSKAAHRPQRPQLVPVPLASALRSTSSQFSHRKTGNRVMKNDVDNPSTYTSMRKSRNSDTIVSAQIRHPNSMSNATGRKQNSVEKNKATDEKISKENSEKAARENKNSERQRRMPKTRASAQPWRIATKGSLLSNSDESTEIRRLLDNLLDQVCTEIDGMKVEEDSSNNKSQDVSLQNENSKTSDETEV</sequence>
<feature type="compositionally biased region" description="Polar residues" evidence="1">
    <location>
        <begin position="398"/>
        <end position="411"/>
    </location>
</feature>
<name>A0AAD4R5D9_9BILA</name>
<feature type="compositionally biased region" description="Polar residues" evidence="1">
    <location>
        <begin position="78"/>
        <end position="92"/>
    </location>
</feature>
<evidence type="ECO:0000313" key="3">
    <source>
        <dbReference type="Proteomes" id="UP001201812"/>
    </source>
</evidence>
<reference evidence="2" key="1">
    <citation type="submission" date="2022-01" db="EMBL/GenBank/DDBJ databases">
        <title>Genome Sequence Resource for Two Populations of Ditylenchus destructor, the Migratory Endoparasitic Phytonematode.</title>
        <authorList>
            <person name="Zhang H."/>
            <person name="Lin R."/>
            <person name="Xie B."/>
        </authorList>
    </citation>
    <scope>NUCLEOTIDE SEQUENCE</scope>
    <source>
        <strain evidence="2">BazhouSP</strain>
    </source>
</reference>
<dbReference type="EMBL" id="JAKKPZ010000003">
    <property type="protein sequence ID" value="KAI1723863.1"/>
    <property type="molecule type" value="Genomic_DNA"/>
</dbReference>
<protein>
    <submittedName>
        <fullName evidence="2">Uncharacterized protein</fullName>
    </submittedName>
</protein>
<accession>A0AAD4R5D9</accession>
<feature type="compositionally biased region" description="Basic and acidic residues" evidence="1">
    <location>
        <begin position="311"/>
        <end position="342"/>
    </location>
</feature>
<organism evidence="2 3">
    <name type="scientific">Ditylenchus destructor</name>
    <dbReference type="NCBI Taxonomy" id="166010"/>
    <lineage>
        <taxon>Eukaryota</taxon>
        <taxon>Metazoa</taxon>
        <taxon>Ecdysozoa</taxon>
        <taxon>Nematoda</taxon>
        <taxon>Chromadorea</taxon>
        <taxon>Rhabditida</taxon>
        <taxon>Tylenchina</taxon>
        <taxon>Tylenchomorpha</taxon>
        <taxon>Sphaerularioidea</taxon>
        <taxon>Anguinidae</taxon>
        <taxon>Anguininae</taxon>
        <taxon>Ditylenchus</taxon>
    </lineage>
</organism>
<feature type="region of interest" description="Disordered" evidence="1">
    <location>
        <begin position="1"/>
        <end position="140"/>
    </location>
</feature>
<dbReference type="AlphaFoldDB" id="A0AAD4R5D9"/>
<evidence type="ECO:0000313" key="2">
    <source>
        <dbReference type="EMBL" id="KAI1723863.1"/>
    </source>
</evidence>
<feature type="region of interest" description="Disordered" evidence="1">
    <location>
        <begin position="390"/>
        <end position="419"/>
    </location>
</feature>
<feature type="compositionally biased region" description="Polar residues" evidence="1">
    <location>
        <begin position="220"/>
        <end position="233"/>
    </location>
</feature>
<comment type="caution">
    <text evidence="2">The sequence shown here is derived from an EMBL/GenBank/DDBJ whole genome shotgun (WGS) entry which is preliminary data.</text>
</comment>
<feature type="compositionally biased region" description="Polar residues" evidence="1">
    <location>
        <begin position="274"/>
        <end position="310"/>
    </location>
</feature>
<keyword evidence="3" id="KW-1185">Reference proteome</keyword>
<feature type="region of interest" description="Disordered" evidence="1">
    <location>
        <begin position="220"/>
        <end position="368"/>
    </location>
</feature>
<proteinExistence type="predicted"/>
<feature type="compositionally biased region" description="Basic and acidic residues" evidence="1">
    <location>
        <begin position="1"/>
        <end position="17"/>
    </location>
</feature>
<dbReference type="Proteomes" id="UP001201812">
    <property type="component" value="Unassembled WGS sequence"/>
</dbReference>
<gene>
    <name evidence="2" type="ORF">DdX_04042</name>
</gene>